<organism evidence="1 2">
    <name type="scientific">Mycobacterium nebraskense</name>
    <dbReference type="NCBI Taxonomy" id="244292"/>
    <lineage>
        <taxon>Bacteria</taxon>
        <taxon>Bacillati</taxon>
        <taxon>Actinomycetota</taxon>
        <taxon>Actinomycetes</taxon>
        <taxon>Mycobacteriales</taxon>
        <taxon>Mycobacteriaceae</taxon>
        <taxon>Mycobacterium</taxon>
    </lineage>
</organism>
<sequence>MELWTVDQAARHWSVTPGRARSILSNRGIHRITGYPAADVRAVRRRQGARTDLAAPTQALTLSDAAQGIRDVADDRTRLRIFFEFTRGADESGPAALSLINDDPPLTGDPRHDALLAAIAEHLAGSYGLPGPLWSITTERFLNTPWWISPLPSARTRAMLWTPASFRRRGIYLDRYDLTHDGASKMPEPLFDQTELRRAFISLAQKLERRRIVGHVHVVGGAAMILAYDETRTATRDIDALFSPDGPMLAAIREVAAEQRWPSSWLNNQAASYVSRTPGQGSVVFDHPYLQVAATPPQHLLAMKVLAARAVRDGDDVQFLLGHLDITSRAEVWAIVERYFPNTEIPTRSKELINDLLQH</sequence>
<gene>
    <name evidence="1" type="ORF">AWC17_05695</name>
</gene>
<comment type="caution">
    <text evidence="1">The sequence shown here is derived from an EMBL/GenBank/DDBJ whole genome shotgun (WGS) entry which is preliminary data.</text>
</comment>
<name>A0A1X1ZEX9_9MYCO</name>
<dbReference type="EMBL" id="LQPH01000125">
    <property type="protein sequence ID" value="ORW21845.1"/>
    <property type="molecule type" value="Genomic_DNA"/>
</dbReference>
<dbReference type="AlphaFoldDB" id="A0A1X1ZEX9"/>
<dbReference type="Proteomes" id="UP000193781">
    <property type="component" value="Unassembled WGS sequence"/>
</dbReference>
<dbReference type="RefSeq" id="WP_007172361.1">
    <property type="nucleotide sequence ID" value="NZ_JACKSS010000170.1"/>
</dbReference>
<proteinExistence type="predicted"/>
<dbReference type="GeneID" id="29696735"/>
<keyword evidence="2" id="KW-1185">Reference proteome</keyword>
<evidence type="ECO:0000313" key="1">
    <source>
        <dbReference type="EMBL" id="ORW21845.1"/>
    </source>
</evidence>
<evidence type="ECO:0000313" key="2">
    <source>
        <dbReference type="Proteomes" id="UP000193781"/>
    </source>
</evidence>
<accession>A0A1X1ZEX9</accession>
<dbReference type="OrthoDB" id="4376297at2"/>
<reference evidence="1 2" key="1">
    <citation type="submission" date="2016-01" db="EMBL/GenBank/DDBJ databases">
        <title>The new phylogeny of the genus Mycobacterium.</title>
        <authorList>
            <person name="Tarcisio F."/>
            <person name="Conor M."/>
            <person name="Antonella G."/>
            <person name="Elisabetta G."/>
            <person name="Giulia F.S."/>
            <person name="Sara T."/>
            <person name="Anna F."/>
            <person name="Clotilde B."/>
            <person name="Roberto B."/>
            <person name="Veronica D.S."/>
            <person name="Fabio R."/>
            <person name="Monica P."/>
            <person name="Olivier J."/>
            <person name="Enrico T."/>
            <person name="Nicola S."/>
        </authorList>
    </citation>
    <scope>NUCLEOTIDE SEQUENCE [LARGE SCALE GENOMIC DNA]</scope>
    <source>
        <strain evidence="1 2">DSM 44803</strain>
    </source>
</reference>
<protein>
    <submittedName>
        <fullName evidence="1">Uncharacterized protein</fullName>
    </submittedName>
</protein>